<organism evidence="6 7">
    <name type="scientific">Lactarius akahatsu</name>
    <dbReference type="NCBI Taxonomy" id="416441"/>
    <lineage>
        <taxon>Eukaryota</taxon>
        <taxon>Fungi</taxon>
        <taxon>Dikarya</taxon>
        <taxon>Basidiomycota</taxon>
        <taxon>Agaricomycotina</taxon>
        <taxon>Agaricomycetes</taxon>
        <taxon>Russulales</taxon>
        <taxon>Russulaceae</taxon>
        <taxon>Lactarius</taxon>
    </lineage>
</organism>
<dbReference type="Gene3D" id="3.40.50.720">
    <property type="entry name" value="NAD(P)-binding Rossmann-like Domain"/>
    <property type="match status" value="1"/>
</dbReference>
<comment type="similarity">
    <text evidence="1">Belongs to the short-chain dehydrogenases/reductases (SDR) family.</text>
</comment>
<dbReference type="SMART" id="SM00822">
    <property type="entry name" value="PKS_KR"/>
    <property type="match status" value="1"/>
</dbReference>
<sequence>MTRSIGNAQSAQAFLNFWKGSRHIRRSRLSRRPHHLVPSTWSHFSPLSVTKKSSLLRITTSKFQFASYIRLISYSTYPLCSIYSVIDPKEAFANRTYRGKVVLITGASRGIGQETAVTYAKAGANVTIVGRSQETLDKTAALIHAAVSGAQVLAVPTDVRDPTATEAAVQATLERFGRLDVLIANAGALSNCNQKLGDKDPDQWWNTFEVNIRGVYNTVRASLSALEKTSGRIVVVTSNAAQLRVPHASDYGISKHAVNRLVEFIALEYPKLTVFALHPGAVKTQMAEEAGVVSFDFIIFDTPQLPAATMLYLTSGRVDWLNGKYLAANWDISEIERDWKEKVQAGSVLVNKLAIPK</sequence>
<evidence type="ECO:0000259" key="5">
    <source>
        <dbReference type="SMART" id="SM00822"/>
    </source>
</evidence>
<dbReference type="GO" id="GO:0016020">
    <property type="term" value="C:membrane"/>
    <property type="evidence" value="ECO:0007669"/>
    <property type="project" value="TreeGrafter"/>
</dbReference>
<dbReference type="AlphaFoldDB" id="A0AAD4QBR6"/>
<dbReference type="CDD" id="cd05233">
    <property type="entry name" value="SDR_c"/>
    <property type="match status" value="1"/>
</dbReference>
<comment type="caution">
    <text evidence="6">The sequence shown here is derived from an EMBL/GenBank/DDBJ whole genome shotgun (WGS) entry which is preliminary data.</text>
</comment>
<dbReference type="EMBL" id="JAKELL010000018">
    <property type="protein sequence ID" value="KAH8993497.1"/>
    <property type="molecule type" value="Genomic_DNA"/>
</dbReference>
<evidence type="ECO:0000256" key="1">
    <source>
        <dbReference type="ARBA" id="ARBA00006484"/>
    </source>
</evidence>
<comment type="function">
    <text evidence="4">Putative oxidoreductase.</text>
</comment>
<keyword evidence="7" id="KW-1185">Reference proteome</keyword>
<dbReference type="PROSITE" id="PS00061">
    <property type="entry name" value="ADH_SHORT"/>
    <property type="match status" value="1"/>
</dbReference>
<dbReference type="SUPFAM" id="SSF51735">
    <property type="entry name" value="NAD(P)-binding Rossmann-fold domains"/>
    <property type="match status" value="1"/>
</dbReference>
<dbReference type="InterPro" id="IPR020904">
    <property type="entry name" value="Sc_DH/Rdtase_CS"/>
</dbReference>
<gene>
    <name evidence="6" type="ORF">EDB92DRAFT_1796414</name>
</gene>
<name>A0AAD4QBR6_9AGAM</name>
<reference evidence="6" key="1">
    <citation type="submission" date="2022-01" db="EMBL/GenBank/DDBJ databases">
        <title>Comparative genomics reveals a dynamic genome evolution in the ectomycorrhizal milk-cap (Lactarius) mushrooms.</title>
        <authorList>
            <consortium name="DOE Joint Genome Institute"/>
            <person name="Lebreton A."/>
            <person name="Tang N."/>
            <person name="Kuo A."/>
            <person name="LaButti K."/>
            <person name="Drula E."/>
            <person name="Barry K."/>
            <person name="Clum A."/>
            <person name="Lipzen A."/>
            <person name="Mousain D."/>
            <person name="Ng V."/>
            <person name="Wang R."/>
            <person name="Wang X."/>
            <person name="Dai Y."/>
            <person name="Henrissat B."/>
            <person name="Grigoriev I.V."/>
            <person name="Guerin-Laguette A."/>
            <person name="Yu F."/>
            <person name="Martin F.M."/>
        </authorList>
    </citation>
    <scope>NUCLEOTIDE SEQUENCE</scope>
    <source>
        <strain evidence="6">QP</strain>
    </source>
</reference>
<dbReference type="InterPro" id="IPR057326">
    <property type="entry name" value="KR_dom"/>
</dbReference>
<dbReference type="PRINTS" id="PR00081">
    <property type="entry name" value="GDHRDH"/>
</dbReference>
<evidence type="ECO:0000313" key="7">
    <source>
        <dbReference type="Proteomes" id="UP001201163"/>
    </source>
</evidence>
<keyword evidence="2" id="KW-0521">NADP</keyword>
<protein>
    <submittedName>
        <fullName evidence="6">NAD-P-binding protein</fullName>
    </submittedName>
</protein>
<dbReference type="Pfam" id="PF00106">
    <property type="entry name" value="adh_short"/>
    <property type="match status" value="1"/>
</dbReference>
<dbReference type="PANTHER" id="PTHR44196:SF1">
    <property type="entry name" value="DEHYDROGENASE_REDUCTASE SDR FAMILY MEMBER 7B"/>
    <property type="match status" value="1"/>
</dbReference>
<dbReference type="GO" id="GO:0016491">
    <property type="term" value="F:oxidoreductase activity"/>
    <property type="evidence" value="ECO:0007669"/>
    <property type="project" value="UniProtKB-KW"/>
</dbReference>
<keyword evidence="3" id="KW-0560">Oxidoreductase</keyword>
<proteinExistence type="inferred from homology"/>
<evidence type="ECO:0000256" key="2">
    <source>
        <dbReference type="ARBA" id="ARBA00022857"/>
    </source>
</evidence>
<dbReference type="InterPro" id="IPR002347">
    <property type="entry name" value="SDR_fam"/>
</dbReference>
<accession>A0AAD4QBR6</accession>
<dbReference type="Proteomes" id="UP001201163">
    <property type="component" value="Unassembled WGS sequence"/>
</dbReference>
<dbReference type="PANTHER" id="PTHR44196">
    <property type="entry name" value="DEHYDROGENASE/REDUCTASE SDR FAMILY MEMBER 7B"/>
    <property type="match status" value="1"/>
</dbReference>
<dbReference type="InterPro" id="IPR036291">
    <property type="entry name" value="NAD(P)-bd_dom_sf"/>
</dbReference>
<feature type="domain" description="Ketoreductase" evidence="5">
    <location>
        <begin position="100"/>
        <end position="285"/>
    </location>
</feature>
<evidence type="ECO:0000313" key="6">
    <source>
        <dbReference type="EMBL" id="KAH8993497.1"/>
    </source>
</evidence>
<evidence type="ECO:0000256" key="4">
    <source>
        <dbReference type="ARBA" id="ARBA00037096"/>
    </source>
</evidence>
<evidence type="ECO:0000256" key="3">
    <source>
        <dbReference type="ARBA" id="ARBA00023002"/>
    </source>
</evidence>